<proteinExistence type="predicted"/>
<reference evidence="1 2" key="1">
    <citation type="submission" date="2017-09" db="EMBL/GenBank/DDBJ databases">
        <authorList>
            <person name="Ehlers B."/>
            <person name="Leendertz F.H."/>
        </authorList>
    </citation>
    <scope>NUCLEOTIDE SEQUENCE [LARGE SCALE GENOMIC DNA]</scope>
    <source>
        <strain evidence="1 2">USBA 140</strain>
    </source>
</reference>
<organism evidence="1 2">
    <name type="scientific">Caenispirillum bisanense</name>
    <dbReference type="NCBI Taxonomy" id="414052"/>
    <lineage>
        <taxon>Bacteria</taxon>
        <taxon>Pseudomonadati</taxon>
        <taxon>Pseudomonadota</taxon>
        <taxon>Alphaproteobacteria</taxon>
        <taxon>Rhodospirillales</taxon>
        <taxon>Novispirillaceae</taxon>
        <taxon>Caenispirillum</taxon>
    </lineage>
</organism>
<dbReference type="EMBL" id="OCNJ01000012">
    <property type="protein sequence ID" value="SOE00301.1"/>
    <property type="molecule type" value="Genomic_DNA"/>
</dbReference>
<dbReference type="OrthoDB" id="7382967at2"/>
<dbReference type="AlphaFoldDB" id="A0A286GXT8"/>
<dbReference type="RefSeq" id="WP_097281142.1">
    <property type="nucleotide sequence ID" value="NZ_OCNJ01000012.1"/>
</dbReference>
<evidence type="ECO:0000313" key="1">
    <source>
        <dbReference type="EMBL" id="SOE00301.1"/>
    </source>
</evidence>
<keyword evidence="2" id="KW-1185">Reference proteome</keyword>
<protein>
    <submittedName>
        <fullName evidence="1">Uncharacterized protein</fullName>
    </submittedName>
</protein>
<dbReference type="Proteomes" id="UP000219621">
    <property type="component" value="Unassembled WGS sequence"/>
</dbReference>
<evidence type="ECO:0000313" key="2">
    <source>
        <dbReference type="Proteomes" id="UP000219621"/>
    </source>
</evidence>
<accession>A0A286GXT8</accession>
<gene>
    <name evidence="1" type="ORF">SAMN05421508_11224</name>
</gene>
<sequence length="282" mass="30842">MSYLKQWQAAKKQFETATGKKKPSESLLGVFRKSSGLESACKTLDAALAKPTLDSTEKAMVVFMKAREDYVKQLEKADKADKGDDYRKEIAKLSEALDSILMDYSVQKQEALNNAPRPLTDILGRHAKDLCSADFLKKPGVKWFATAKEVQLSGVDGKPLPEAIACQKAFLACMKKYDTAVKGAKAACGKSFVVKAGIKEAVKQIGLITDAVSPMTDGARYHYMMWVEAQGKAFRDAGRAGDMRAFIEQGPLSAKIAAVGTLLEDEAGRLNDLEADIRDLHR</sequence>
<name>A0A286GXT8_9PROT</name>